<dbReference type="InterPro" id="IPR036291">
    <property type="entry name" value="NAD(P)-bd_dom_sf"/>
</dbReference>
<evidence type="ECO:0000256" key="1">
    <source>
        <dbReference type="ARBA" id="ARBA00006484"/>
    </source>
</evidence>
<evidence type="ECO:0000313" key="3">
    <source>
        <dbReference type="EMBL" id="MFD2486032.1"/>
    </source>
</evidence>
<dbReference type="PANTHER" id="PTHR42879:SF2">
    <property type="entry name" value="3-OXOACYL-[ACYL-CARRIER-PROTEIN] REDUCTASE FABG"/>
    <property type="match status" value="1"/>
</dbReference>
<dbReference type="NCBIfam" id="NF005559">
    <property type="entry name" value="PRK07231.1"/>
    <property type="match status" value="1"/>
</dbReference>
<dbReference type="EC" id="1.1.1.-" evidence="3"/>
<dbReference type="InterPro" id="IPR050259">
    <property type="entry name" value="SDR"/>
</dbReference>
<evidence type="ECO:0000259" key="2">
    <source>
        <dbReference type="SMART" id="SM00822"/>
    </source>
</evidence>
<dbReference type="InterPro" id="IPR002347">
    <property type="entry name" value="SDR_fam"/>
</dbReference>
<dbReference type="PROSITE" id="PS00061">
    <property type="entry name" value="ADH_SHORT"/>
    <property type="match status" value="1"/>
</dbReference>
<accession>A0ABW5IB71</accession>
<protein>
    <submittedName>
        <fullName evidence="3">SDR family NAD(P)-dependent oxidoreductase</fullName>
        <ecNumber evidence="3">1.1.1.-</ecNumber>
    </submittedName>
</protein>
<dbReference type="Proteomes" id="UP001597542">
    <property type="component" value="Unassembled WGS sequence"/>
</dbReference>
<evidence type="ECO:0000313" key="4">
    <source>
        <dbReference type="Proteomes" id="UP001597542"/>
    </source>
</evidence>
<organism evidence="3 4">
    <name type="scientific">Amycolatopsis albidoflavus</name>
    <dbReference type="NCBI Taxonomy" id="102226"/>
    <lineage>
        <taxon>Bacteria</taxon>
        <taxon>Bacillati</taxon>
        <taxon>Actinomycetota</taxon>
        <taxon>Actinomycetes</taxon>
        <taxon>Pseudonocardiales</taxon>
        <taxon>Pseudonocardiaceae</taxon>
        <taxon>Amycolatopsis</taxon>
    </lineage>
</organism>
<dbReference type="PRINTS" id="PR00080">
    <property type="entry name" value="SDRFAMILY"/>
</dbReference>
<reference evidence="4" key="1">
    <citation type="journal article" date="2019" name="Int. J. Syst. Evol. Microbiol.">
        <title>The Global Catalogue of Microorganisms (GCM) 10K type strain sequencing project: providing services to taxonomists for standard genome sequencing and annotation.</title>
        <authorList>
            <consortium name="The Broad Institute Genomics Platform"/>
            <consortium name="The Broad Institute Genome Sequencing Center for Infectious Disease"/>
            <person name="Wu L."/>
            <person name="Ma J."/>
        </authorList>
    </citation>
    <scope>NUCLEOTIDE SEQUENCE [LARGE SCALE GENOMIC DNA]</scope>
    <source>
        <strain evidence="4">CGMCC 4.7638</strain>
    </source>
</reference>
<dbReference type="GO" id="GO:0016491">
    <property type="term" value="F:oxidoreductase activity"/>
    <property type="evidence" value="ECO:0007669"/>
    <property type="project" value="UniProtKB-KW"/>
</dbReference>
<keyword evidence="4" id="KW-1185">Reference proteome</keyword>
<dbReference type="SMART" id="SM00822">
    <property type="entry name" value="PKS_KR"/>
    <property type="match status" value="1"/>
</dbReference>
<proteinExistence type="inferred from homology"/>
<dbReference type="RefSeq" id="WP_344286315.1">
    <property type="nucleotide sequence ID" value="NZ_BAAAHV010000026.1"/>
</dbReference>
<dbReference type="InterPro" id="IPR020904">
    <property type="entry name" value="Sc_DH/Rdtase_CS"/>
</dbReference>
<dbReference type="Pfam" id="PF13561">
    <property type="entry name" value="adh_short_C2"/>
    <property type="match status" value="1"/>
</dbReference>
<comment type="caution">
    <text evidence="3">The sequence shown here is derived from an EMBL/GenBank/DDBJ whole genome shotgun (WGS) entry which is preliminary data.</text>
</comment>
<sequence>MTPAQQEVSPFGGVQFDFHGRVAVVTGATGGIGGAIADRFAQAGANLVVHGRRADVLDDVVARIREQGRDAVAVTGNIRDPRTAAEIAAAAEERFGRVDILVNNAGGNFGTRLEELSVNAWNAMLEANLSGAFHLAKACLPAFRRQGGGAVVNVGSASAGHAHPLRGPYAAAKAGLASLTRTMAWEWADANVRVNCLEPGAVVTAASRFADGDVEARVARFVAMNRLGCPEDIASVCLFLCSAGAAYLTGQTVTVNGGPHTATPADIDLVRAPLDFREEQ</sequence>
<keyword evidence="3" id="KW-0560">Oxidoreductase</keyword>
<dbReference type="InterPro" id="IPR057326">
    <property type="entry name" value="KR_dom"/>
</dbReference>
<feature type="domain" description="Ketoreductase" evidence="2">
    <location>
        <begin position="21"/>
        <end position="212"/>
    </location>
</feature>
<dbReference type="CDD" id="cd05233">
    <property type="entry name" value="SDR_c"/>
    <property type="match status" value="1"/>
</dbReference>
<dbReference type="EMBL" id="JBHUKQ010000019">
    <property type="protein sequence ID" value="MFD2486032.1"/>
    <property type="molecule type" value="Genomic_DNA"/>
</dbReference>
<dbReference type="Gene3D" id="3.40.50.720">
    <property type="entry name" value="NAD(P)-binding Rossmann-like Domain"/>
    <property type="match status" value="1"/>
</dbReference>
<gene>
    <name evidence="3" type="ORF">ACFSUT_37565</name>
</gene>
<dbReference type="PRINTS" id="PR00081">
    <property type="entry name" value="GDHRDH"/>
</dbReference>
<dbReference type="PANTHER" id="PTHR42879">
    <property type="entry name" value="3-OXOACYL-(ACYL-CARRIER-PROTEIN) REDUCTASE"/>
    <property type="match status" value="1"/>
</dbReference>
<comment type="similarity">
    <text evidence="1">Belongs to the short-chain dehydrogenases/reductases (SDR) family.</text>
</comment>
<name>A0ABW5IB71_9PSEU</name>
<dbReference type="SUPFAM" id="SSF51735">
    <property type="entry name" value="NAD(P)-binding Rossmann-fold domains"/>
    <property type="match status" value="1"/>
</dbReference>